<proteinExistence type="predicted"/>
<dbReference type="OrthoDB" id="6021633at2759"/>
<dbReference type="InterPro" id="IPR036397">
    <property type="entry name" value="RNaseH_sf"/>
</dbReference>
<gene>
    <name evidence="1" type="ORF">TELCIR_14344</name>
</gene>
<dbReference type="GO" id="GO:0003676">
    <property type="term" value="F:nucleic acid binding"/>
    <property type="evidence" value="ECO:0007669"/>
    <property type="project" value="InterPro"/>
</dbReference>
<protein>
    <recommendedName>
        <fullName evidence="3">Tc1-like transposase DDE domain-containing protein</fullName>
    </recommendedName>
</protein>
<name>A0A2G9U187_TELCI</name>
<dbReference type="Gene3D" id="3.30.420.10">
    <property type="entry name" value="Ribonuclease H-like superfamily/Ribonuclease H"/>
    <property type="match status" value="1"/>
</dbReference>
<dbReference type="Proteomes" id="UP000230423">
    <property type="component" value="Unassembled WGS sequence"/>
</dbReference>
<sequence>MEAQHLGKLPNIKELQCDVFNRSPKDSRTSGLPKSENTLEQQECLLVSSIEKLCGSQGMACISLQPTYAAKNRPTRDEIQSIDTIPSKAPPPTVKSGSGAVTVHGTFYGKGVAHFQLIEGNPYCLFFEQDIDPKHKSAHQVIPRQQRQFLLWPSQSPNLNPIEDLWDELECQVKDLRAHSEHEKFLQLKTAQENISQERIGKPIMSMPR</sequence>
<evidence type="ECO:0008006" key="3">
    <source>
        <dbReference type="Google" id="ProtNLM"/>
    </source>
</evidence>
<dbReference type="AlphaFoldDB" id="A0A2G9U187"/>
<accession>A0A2G9U187</accession>
<evidence type="ECO:0000313" key="2">
    <source>
        <dbReference type="Proteomes" id="UP000230423"/>
    </source>
</evidence>
<organism evidence="1 2">
    <name type="scientific">Teladorsagia circumcincta</name>
    <name type="common">Brown stomach worm</name>
    <name type="synonym">Ostertagia circumcincta</name>
    <dbReference type="NCBI Taxonomy" id="45464"/>
    <lineage>
        <taxon>Eukaryota</taxon>
        <taxon>Metazoa</taxon>
        <taxon>Ecdysozoa</taxon>
        <taxon>Nematoda</taxon>
        <taxon>Chromadorea</taxon>
        <taxon>Rhabditida</taxon>
        <taxon>Rhabditina</taxon>
        <taxon>Rhabditomorpha</taxon>
        <taxon>Strongyloidea</taxon>
        <taxon>Trichostrongylidae</taxon>
        <taxon>Teladorsagia</taxon>
    </lineage>
</organism>
<reference evidence="1 2" key="1">
    <citation type="submission" date="2015-09" db="EMBL/GenBank/DDBJ databases">
        <title>Draft genome of the parasitic nematode Teladorsagia circumcincta isolate WARC Sus (inbred).</title>
        <authorList>
            <person name="Mitreva M."/>
        </authorList>
    </citation>
    <scope>NUCLEOTIDE SEQUENCE [LARGE SCALE GENOMIC DNA]</scope>
    <source>
        <strain evidence="1 2">S</strain>
    </source>
</reference>
<dbReference type="EMBL" id="KZ350283">
    <property type="protein sequence ID" value="PIO64036.1"/>
    <property type="molecule type" value="Genomic_DNA"/>
</dbReference>
<evidence type="ECO:0000313" key="1">
    <source>
        <dbReference type="EMBL" id="PIO64036.1"/>
    </source>
</evidence>
<keyword evidence="2" id="KW-1185">Reference proteome</keyword>